<dbReference type="EC" id="2.5.1.145" evidence="7"/>
<comment type="similarity">
    <text evidence="1 7">Belongs to the Lgt family.</text>
</comment>
<feature type="transmembrane region" description="Helical" evidence="7">
    <location>
        <begin position="61"/>
        <end position="83"/>
    </location>
</feature>
<dbReference type="PANTHER" id="PTHR30589:SF0">
    <property type="entry name" value="PHOSPHATIDYLGLYCEROL--PROLIPOPROTEIN DIACYLGLYCERYL TRANSFERASE"/>
    <property type="match status" value="1"/>
</dbReference>
<dbReference type="RefSeq" id="WP_092561849.1">
    <property type="nucleotide sequence ID" value="NZ_FOYZ01000011.1"/>
</dbReference>
<reference evidence="8 9" key="1">
    <citation type="submission" date="2016-10" db="EMBL/GenBank/DDBJ databases">
        <authorList>
            <person name="de Groot N.N."/>
        </authorList>
    </citation>
    <scope>NUCLEOTIDE SEQUENCE [LARGE SCALE GENOMIC DNA]</scope>
    <source>
        <strain evidence="8 9">743A</strain>
    </source>
</reference>
<evidence type="ECO:0000256" key="3">
    <source>
        <dbReference type="ARBA" id="ARBA00022679"/>
    </source>
</evidence>
<keyword evidence="5 7" id="KW-1133">Transmembrane helix</keyword>
<dbReference type="Pfam" id="PF01790">
    <property type="entry name" value="LGT"/>
    <property type="match status" value="1"/>
</dbReference>
<proteinExistence type="inferred from homology"/>
<gene>
    <name evidence="7" type="primary">lgt</name>
    <name evidence="8" type="ORF">SAMN05661086_02798</name>
</gene>
<evidence type="ECO:0000256" key="7">
    <source>
        <dbReference type="HAMAP-Rule" id="MF_01147"/>
    </source>
</evidence>
<dbReference type="STRING" id="37658.SAMN05661086_02798"/>
<evidence type="ECO:0000256" key="6">
    <source>
        <dbReference type="ARBA" id="ARBA00023136"/>
    </source>
</evidence>
<evidence type="ECO:0000256" key="5">
    <source>
        <dbReference type="ARBA" id="ARBA00022989"/>
    </source>
</evidence>
<feature type="transmembrane region" description="Helical" evidence="7">
    <location>
        <begin position="127"/>
        <end position="145"/>
    </location>
</feature>
<evidence type="ECO:0000256" key="4">
    <source>
        <dbReference type="ARBA" id="ARBA00022692"/>
    </source>
</evidence>
<dbReference type="Proteomes" id="UP000199659">
    <property type="component" value="Unassembled WGS sequence"/>
</dbReference>
<feature type="transmembrane region" description="Helical" evidence="7">
    <location>
        <begin position="29"/>
        <end position="49"/>
    </location>
</feature>
<dbReference type="OrthoDB" id="871140at2"/>
<protein>
    <recommendedName>
        <fullName evidence="7">Phosphatidylglycerol--prolipoprotein diacylglyceryl transferase</fullName>
        <ecNumber evidence="7">2.5.1.145</ecNumber>
    </recommendedName>
</protein>
<keyword evidence="3 7" id="KW-0808">Transferase</keyword>
<dbReference type="EMBL" id="FOYZ01000011">
    <property type="protein sequence ID" value="SFR95669.1"/>
    <property type="molecule type" value="Genomic_DNA"/>
</dbReference>
<keyword evidence="9" id="KW-1185">Reference proteome</keyword>
<dbReference type="AlphaFoldDB" id="A0A1I6KWQ1"/>
<feature type="transmembrane region" description="Helical" evidence="7">
    <location>
        <begin position="225"/>
        <end position="242"/>
    </location>
</feature>
<evidence type="ECO:0000256" key="1">
    <source>
        <dbReference type="ARBA" id="ARBA00007150"/>
    </source>
</evidence>
<keyword evidence="2 7" id="KW-1003">Cell membrane</keyword>
<feature type="transmembrane region" description="Helical" evidence="7">
    <location>
        <begin position="103"/>
        <end position="120"/>
    </location>
</feature>
<keyword evidence="8" id="KW-0449">Lipoprotein</keyword>
<dbReference type="GO" id="GO:0008961">
    <property type="term" value="F:phosphatidylglycerol-prolipoprotein diacylglyceryl transferase activity"/>
    <property type="evidence" value="ECO:0007669"/>
    <property type="project" value="UniProtKB-UniRule"/>
</dbReference>
<dbReference type="UniPathway" id="UPA00664"/>
<sequence length="284" mass="32021">MNGCEVSFPNLGIYLDNVVSGFKVFGFEIAFYGIIITLGMIGGYLVSEWQAKRTGQDAEMYLDFALYAIVLSVIGARVYYVIFSWNEFADEPLKVFNTRTGGLAIYGGVIAGILTAIIYTRLKKVSFWLVADTACVGLLTGQIIGRWGNFFNKEAFGSYTDNLFAMRLPWDEAVLHMSNKSAAELMQYVENGYIQVHPTFLYESVWNLIVLILILLYTKHKTFDGELFFLYIGGYGLGRLWIEGLRTDQLILWGTTIPVSQLLAGIMIVCAVFCILYNRRKKAK</sequence>
<dbReference type="PANTHER" id="PTHR30589">
    <property type="entry name" value="PROLIPOPROTEIN DIACYLGLYCERYL TRANSFERASE"/>
    <property type="match status" value="1"/>
</dbReference>
<accession>A0A1I6KWQ1</accession>
<dbReference type="NCBIfam" id="TIGR00544">
    <property type="entry name" value="lgt"/>
    <property type="match status" value="1"/>
</dbReference>
<dbReference type="GO" id="GO:0042158">
    <property type="term" value="P:lipoprotein biosynthetic process"/>
    <property type="evidence" value="ECO:0007669"/>
    <property type="project" value="UniProtKB-UniRule"/>
</dbReference>
<dbReference type="HAMAP" id="MF_01147">
    <property type="entry name" value="Lgt"/>
    <property type="match status" value="1"/>
</dbReference>
<comment type="function">
    <text evidence="7">Catalyzes the transfer of the diacylglyceryl group from phosphatidylglycerol to the sulfhydryl group of the N-terminal cysteine of a prolipoprotein, the first step in the formation of mature lipoproteins.</text>
</comment>
<keyword evidence="4 7" id="KW-0812">Transmembrane</keyword>
<feature type="transmembrane region" description="Helical" evidence="7">
    <location>
        <begin position="262"/>
        <end position="278"/>
    </location>
</feature>
<organism evidence="8 9">
    <name type="scientific">Anaeromicropila populeti</name>
    <dbReference type="NCBI Taxonomy" id="37658"/>
    <lineage>
        <taxon>Bacteria</taxon>
        <taxon>Bacillati</taxon>
        <taxon>Bacillota</taxon>
        <taxon>Clostridia</taxon>
        <taxon>Lachnospirales</taxon>
        <taxon>Lachnospiraceae</taxon>
        <taxon>Anaeromicropila</taxon>
    </lineage>
</organism>
<evidence type="ECO:0000313" key="8">
    <source>
        <dbReference type="EMBL" id="SFR95669.1"/>
    </source>
</evidence>
<evidence type="ECO:0000256" key="2">
    <source>
        <dbReference type="ARBA" id="ARBA00022475"/>
    </source>
</evidence>
<feature type="transmembrane region" description="Helical" evidence="7">
    <location>
        <begin position="200"/>
        <end position="218"/>
    </location>
</feature>
<feature type="binding site" evidence="7">
    <location>
        <position position="146"/>
    </location>
    <ligand>
        <name>a 1,2-diacyl-sn-glycero-3-phospho-(1'-sn-glycerol)</name>
        <dbReference type="ChEBI" id="CHEBI:64716"/>
    </ligand>
</feature>
<dbReference type="PROSITE" id="PS01311">
    <property type="entry name" value="LGT"/>
    <property type="match status" value="1"/>
</dbReference>
<evidence type="ECO:0000313" key="9">
    <source>
        <dbReference type="Proteomes" id="UP000199659"/>
    </source>
</evidence>
<name>A0A1I6KWQ1_9FIRM</name>
<comment type="subcellular location">
    <subcellularLocation>
        <location evidence="7">Cell membrane</location>
        <topology evidence="7">Multi-pass membrane protein</topology>
    </subcellularLocation>
</comment>
<dbReference type="GO" id="GO:0005886">
    <property type="term" value="C:plasma membrane"/>
    <property type="evidence" value="ECO:0007669"/>
    <property type="project" value="UniProtKB-SubCell"/>
</dbReference>
<dbReference type="InterPro" id="IPR001640">
    <property type="entry name" value="Lgt"/>
</dbReference>
<comment type="pathway">
    <text evidence="7">Protein modification; lipoprotein biosynthesis (diacylglyceryl transfer).</text>
</comment>
<comment type="catalytic activity">
    <reaction evidence="7">
        <text>L-cysteinyl-[prolipoprotein] + a 1,2-diacyl-sn-glycero-3-phospho-(1'-sn-glycerol) = an S-1,2-diacyl-sn-glyceryl-L-cysteinyl-[prolipoprotein] + sn-glycerol 1-phosphate + H(+)</text>
        <dbReference type="Rhea" id="RHEA:56712"/>
        <dbReference type="Rhea" id="RHEA-COMP:14679"/>
        <dbReference type="Rhea" id="RHEA-COMP:14680"/>
        <dbReference type="ChEBI" id="CHEBI:15378"/>
        <dbReference type="ChEBI" id="CHEBI:29950"/>
        <dbReference type="ChEBI" id="CHEBI:57685"/>
        <dbReference type="ChEBI" id="CHEBI:64716"/>
        <dbReference type="ChEBI" id="CHEBI:140658"/>
        <dbReference type="EC" id="2.5.1.145"/>
    </reaction>
</comment>
<keyword evidence="6 7" id="KW-0472">Membrane</keyword>